<keyword evidence="3" id="KW-1185">Reference proteome</keyword>
<dbReference type="Proteomes" id="UP001387293">
    <property type="component" value="Unassembled WGS sequence"/>
</dbReference>
<proteinExistence type="predicted"/>
<protein>
    <submittedName>
        <fullName evidence="2">TOBE domain-containing protein</fullName>
    </submittedName>
</protein>
<gene>
    <name evidence="2" type="ORF">O7A60_17610</name>
</gene>
<reference evidence="2 3" key="1">
    <citation type="submission" date="2022-12" db="EMBL/GenBank/DDBJ databases">
        <authorList>
            <person name="Muema E."/>
        </authorList>
    </citation>
    <scope>NUCLEOTIDE SEQUENCE [LARGE SCALE GENOMIC DNA]</scope>
    <source>
        <strain evidence="3">1326</strain>
    </source>
</reference>
<sequence length="65" mass="7079">MTKVLLKDIRKNFGTVDTLLHVELDGGQTCLVIHSQGPAPEAGAEVDLRAEPGHLHFFDQEGRAV</sequence>
<evidence type="ECO:0000313" key="3">
    <source>
        <dbReference type="Proteomes" id="UP001387293"/>
    </source>
</evidence>
<dbReference type="Gene3D" id="2.40.50.140">
    <property type="entry name" value="Nucleic acid-binding proteins"/>
    <property type="match status" value="1"/>
</dbReference>
<feature type="domain" description="Transport-associated OB type 2" evidence="1">
    <location>
        <begin position="17"/>
        <end position="58"/>
    </location>
</feature>
<dbReference type="Gene3D" id="2.40.50.100">
    <property type="match status" value="1"/>
</dbReference>
<accession>A0ABU8KXX2</accession>
<dbReference type="InterPro" id="IPR013611">
    <property type="entry name" value="Transp-assoc_OB_typ2"/>
</dbReference>
<organism evidence="2 3">
    <name type="scientific">Mesorhizobium salmacidum</name>
    <dbReference type="NCBI Taxonomy" id="3015171"/>
    <lineage>
        <taxon>Bacteria</taxon>
        <taxon>Pseudomonadati</taxon>
        <taxon>Pseudomonadota</taxon>
        <taxon>Alphaproteobacteria</taxon>
        <taxon>Hyphomicrobiales</taxon>
        <taxon>Phyllobacteriaceae</taxon>
        <taxon>Mesorhizobium</taxon>
    </lineage>
</organism>
<evidence type="ECO:0000313" key="2">
    <source>
        <dbReference type="EMBL" id="MEI9410571.1"/>
    </source>
</evidence>
<dbReference type="SUPFAM" id="SSF50331">
    <property type="entry name" value="MOP-like"/>
    <property type="match status" value="1"/>
</dbReference>
<dbReference type="Pfam" id="PF08402">
    <property type="entry name" value="TOBE_2"/>
    <property type="match status" value="1"/>
</dbReference>
<name>A0ABU8KXX2_9HYPH</name>
<dbReference type="InterPro" id="IPR012340">
    <property type="entry name" value="NA-bd_OB-fold"/>
</dbReference>
<dbReference type="InterPro" id="IPR008995">
    <property type="entry name" value="Mo/tungstate-bd_C_term_dom"/>
</dbReference>
<comment type="caution">
    <text evidence="2">The sequence shown here is derived from an EMBL/GenBank/DDBJ whole genome shotgun (WGS) entry which is preliminary data.</text>
</comment>
<evidence type="ECO:0000259" key="1">
    <source>
        <dbReference type="Pfam" id="PF08402"/>
    </source>
</evidence>
<dbReference type="EMBL" id="JAPYKS010000012">
    <property type="protein sequence ID" value="MEI9410571.1"/>
    <property type="molecule type" value="Genomic_DNA"/>
</dbReference>
<dbReference type="RefSeq" id="WP_337107315.1">
    <property type="nucleotide sequence ID" value="NZ_JAPYKS010000012.1"/>
</dbReference>